<feature type="compositionally biased region" description="Polar residues" evidence="1">
    <location>
        <begin position="54"/>
        <end position="66"/>
    </location>
</feature>
<keyword evidence="3" id="KW-1185">Reference proteome</keyword>
<reference evidence="2 3" key="1">
    <citation type="submission" date="2019-03" db="EMBL/GenBank/DDBJ databases">
        <title>Draft genome sequences of novel Actinobacteria.</title>
        <authorList>
            <person name="Sahin N."/>
            <person name="Ay H."/>
            <person name="Saygin H."/>
        </authorList>
    </citation>
    <scope>NUCLEOTIDE SEQUENCE [LARGE SCALE GENOMIC DNA]</scope>
    <source>
        <strain evidence="2 3">CH32</strain>
    </source>
</reference>
<protein>
    <submittedName>
        <fullName evidence="2">Uncharacterized protein</fullName>
    </submittedName>
</protein>
<organism evidence="2 3">
    <name type="scientific">Nonomuraea terrae</name>
    <dbReference type="NCBI Taxonomy" id="2530383"/>
    <lineage>
        <taxon>Bacteria</taxon>
        <taxon>Bacillati</taxon>
        <taxon>Actinomycetota</taxon>
        <taxon>Actinomycetes</taxon>
        <taxon>Streptosporangiales</taxon>
        <taxon>Streptosporangiaceae</taxon>
        <taxon>Nonomuraea</taxon>
    </lineage>
</organism>
<evidence type="ECO:0000313" key="2">
    <source>
        <dbReference type="EMBL" id="TDD53004.1"/>
    </source>
</evidence>
<accession>A0A4R4Z7A0</accession>
<dbReference type="AlphaFoldDB" id="A0A4R4Z7A0"/>
<gene>
    <name evidence="2" type="ORF">E1286_08090</name>
</gene>
<dbReference type="Proteomes" id="UP000295302">
    <property type="component" value="Unassembled WGS sequence"/>
</dbReference>
<evidence type="ECO:0000256" key="1">
    <source>
        <dbReference type="SAM" id="MobiDB-lite"/>
    </source>
</evidence>
<name>A0A4R4Z7A0_9ACTN</name>
<feature type="region of interest" description="Disordered" evidence="1">
    <location>
        <begin position="49"/>
        <end position="73"/>
    </location>
</feature>
<evidence type="ECO:0000313" key="3">
    <source>
        <dbReference type="Proteomes" id="UP000295302"/>
    </source>
</evidence>
<proteinExistence type="predicted"/>
<comment type="caution">
    <text evidence="2">The sequence shown here is derived from an EMBL/GenBank/DDBJ whole genome shotgun (WGS) entry which is preliminary data.</text>
</comment>
<dbReference type="EMBL" id="SMKQ01000014">
    <property type="protein sequence ID" value="TDD53004.1"/>
    <property type="molecule type" value="Genomic_DNA"/>
</dbReference>
<sequence length="130" mass="12813">MFSPWTLALSSGPASGVYSPSSGWAVDQTASWAWASQIDCCTCRNAGEPGGLAPSTTVSTAPSRQEAQPGALGLGDLVGDGQVAGQGLLGLLAGQAAVGGVVVVHVRVAGQPLTQVGTLPAGGTPHPEHD</sequence>
<dbReference type="RefSeq" id="WP_132610273.1">
    <property type="nucleotide sequence ID" value="NZ_SMKQ01000014.1"/>
</dbReference>